<evidence type="ECO:0000256" key="1">
    <source>
        <dbReference type="SAM" id="MobiDB-lite"/>
    </source>
</evidence>
<evidence type="ECO:0000313" key="4">
    <source>
        <dbReference type="Proteomes" id="UP000245959"/>
    </source>
</evidence>
<dbReference type="EMBL" id="JABAEW010000051">
    <property type="protein sequence ID" value="NMD88601.1"/>
    <property type="molecule type" value="Genomic_DNA"/>
</dbReference>
<dbReference type="EMBL" id="QEKH01000004">
    <property type="protein sequence ID" value="PVY44952.1"/>
    <property type="molecule type" value="Genomic_DNA"/>
</dbReference>
<name>A0A2U1B8L1_9BACT</name>
<reference evidence="2 5" key="2">
    <citation type="submission" date="2020-04" db="EMBL/GenBank/DDBJ databases">
        <authorList>
            <person name="Hitch T.C.A."/>
            <person name="Wylensek D."/>
            <person name="Clavel T."/>
        </authorList>
    </citation>
    <scope>NUCLEOTIDE SEQUENCE [LARGE SCALE GENOMIC DNA]</scope>
    <source>
        <strain evidence="2 5">COR2-253-APC-1A</strain>
    </source>
</reference>
<reference evidence="3 4" key="1">
    <citation type="submission" date="2018-04" db="EMBL/GenBank/DDBJ databases">
        <title>Genomic Encyclopedia of Type Strains, Phase IV (KMG-IV): sequencing the most valuable type-strain genomes for metagenomic binning, comparative biology and taxonomic classification.</title>
        <authorList>
            <person name="Goeker M."/>
        </authorList>
    </citation>
    <scope>NUCLEOTIDE SEQUENCE [LARGE SCALE GENOMIC DNA]</scope>
    <source>
        <strain evidence="3 4">DSM 14823</strain>
    </source>
</reference>
<feature type="region of interest" description="Disordered" evidence="1">
    <location>
        <begin position="224"/>
        <end position="246"/>
    </location>
</feature>
<comment type="caution">
    <text evidence="3">The sequence shown here is derived from an EMBL/GenBank/DDBJ whole genome shotgun (WGS) entry which is preliminary data.</text>
</comment>
<organism evidence="3 4">
    <name type="scientific">Victivallis vadensis</name>
    <dbReference type="NCBI Taxonomy" id="172901"/>
    <lineage>
        <taxon>Bacteria</taxon>
        <taxon>Pseudomonadati</taxon>
        <taxon>Lentisphaerota</taxon>
        <taxon>Lentisphaeria</taxon>
        <taxon>Victivallales</taxon>
        <taxon>Victivallaceae</taxon>
        <taxon>Victivallis</taxon>
    </lineage>
</organism>
<evidence type="ECO:0000313" key="5">
    <source>
        <dbReference type="Proteomes" id="UP000576225"/>
    </source>
</evidence>
<gene>
    <name evidence="3" type="ORF">C8D82_10496</name>
    <name evidence="2" type="ORF">HF882_18590</name>
</gene>
<evidence type="ECO:0000313" key="2">
    <source>
        <dbReference type="EMBL" id="NMD88601.1"/>
    </source>
</evidence>
<evidence type="ECO:0000313" key="3">
    <source>
        <dbReference type="EMBL" id="PVY44952.1"/>
    </source>
</evidence>
<keyword evidence="4" id="KW-1185">Reference proteome</keyword>
<dbReference type="AlphaFoldDB" id="A0A2U1B8L1"/>
<proteinExistence type="predicted"/>
<dbReference type="RefSeq" id="WP_116882943.1">
    <property type="nucleotide sequence ID" value="NZ_CABMMC010000039.1"/>
</dbReference>
<feature type="region of interest" description="Disordered" evidence="1">
    <location>
        <begin position="111"/>
        <end position="132"/>
    </location>
</feature>
<dbReference type="Proteomes" id="UP000576225">
    <property type="component" value="Unassembled WGS sequence"/>
</dbReference>
<dbReference type="Proteomes" id="UP000245959">
    <property type="component" value="Unassembled WGS sequence"/>
</dbReference>
<dbReference type="OrthoDB" id="10020577at2"/>
<protein>
    <submittedName>
        <fullName evidence="3">Uncharacterized protein</fullName>
    </submittedName>
</protein>
<dbReference type="GeneID" id="78294266"/>
<sequence>MKIWLILLNFLLAGGVVYQAAGFFRGGTSEVQYVAGKDRSAKNGKPAAVKPAPPKTAQLGGSEAAQILLANNIFNVARCPEALNSRWGGGSAQMALLGIYRVGNFEGAIIQQKRNRRGGPPRRTANNRNGTAQQVTEPPLKQFLRLGEALENGYVLSSIGSDSVTLSRGGGKLELQLETASKNLPSTVAAAAAAARQNRPNAQQMQQFMMMRQMRVMEQLIRQNSQQNQNNNRPAAPGRGNNRNNR</sequence>
<accession>A0A2U1B8L1</accession>